<dbReference type="InterPro" id="IPR003960">
    <property type="entry name" value="ATPase_AAA_CS"/>
</dbReference>
<dbReference type="EMBL" id="FUXC01000004">
    <property type="protein sequence ID" value="SJZ69387.1"/>
    <property type="molecule type" value="Genomic_DNA"/>
</dbReference>
<keyword evidence="10 14" id="KW-1133">Transmembrane helix</keyword>
<keyword evidence="19" id="KW-1185">Reference proteome</keyword>
<dbReference type="FunFam" id="1.10.8.60:FF:000001">
    <property type="entry name" value="ATP-dependent zinc metalloprotease FtsH"/>
    <property type="match status" value="1"/>
</dbReference>
<keyword evidence="9 14" id="KW-0067">ATP-binding</keyword>
<protein>
    <recommendedName>
        <fullName evidence="14">ATP-dependent zinc metalloprotease FtsH</fullName>
        <ecNumber evidence="14">3.4.24.-</ecNumber>
    </recommendedName>
</protein>
<dbReference type="Gene3D" id="3.40.50.300">
    <property type="entry name" value="P-loop containing nucleotide triphosphate hydrolases"/>
    <property type="match status" value="1"/>
</dbReference>
<dbReference type="InterPro" id="IPR000642">
    <property type="entry name" value="Peptidase_M41"/>
</dbReference>
<evidence type="ECO:0000256" key="14">
    <source>
        <dbReference type="HAMAP-Rule" id="MF_01458"/>
    </source>
</evidence>
<proteinExistence type="inferred from homology"/>
<reference evidence="18 19" key="1">
    <citation type="submission" date="2017-02" db="EMBL/GenBank/DDBJ databases">
        <authorList>
            <person name="Peterson S.W."/>
        </authorList>
    </citation>
    <scope>NUCLEOTIDE SEQUENCE [LARGE SCALE GENOMIC DNA]</scope>
    <source>
        <strain evidence="18 19">ATCC BAA-909</strain>
    </source>
</reference>
<comment type="similarity">
    <text evidence="2 14">In the C-terminal section; belongs to the peptidase M41 family.</text>
</comment>
<feature type="domain" description="AAA+ ATPase" evidence="17">
    <location>
        <begin position="291"/>
        <end position="430"/>
    </location>
</feature>
<evidence type="ECO:0000256" key="3">
    <source>
        <dbReference type="ARBA" id="ARBA00022670"/>
    </source>
</evidence>
<dbReference type="InterPro" id="IPR003959">
    <property type="entry name" value="ATPase_AAA_core"/>
</dbReference>
<keyword evidence="14" id="KW-1003">Cell membrane</keyword>
<evidence type="ECO:0000256" key="9">
    <source>
        <dbReference type="ARBA" id="ARBA00022840"/>
    </source>
</evidence>
<comment type="similarity">
    <text evidence="13 14">In the central section; belongs to the AAA ATPase family.</text>
</comment>
<feature type="transmembrane region" description="Helical" evidence="14">
    <location>
        <begin position="202"/>
        <end position="225"/>
    </location>
</feature>
<evidence type="ECO:0000313" key="18">
    <source>
        <dbReference type="EMBL" id="SJZ69387.1"/>
    </source>
</evidence>
<dbReference type="GO" id="GO:0004222">
    <property type="term" value="F:metalloendopeptidase activity"/>
    <property type="evidence" value="ECO:0007669"/>
    <property type="project" value="InterPro"/>
</dbReference>
<dbReference type="STRING" id="225004.SAMN02745152_00961"/>
<keyword evidence="8 14" id="KW-0862">Zinc</keyword>
<dbReference type="GO" id="GO:0005524">
    <property type="term" value="F:ATP binding"/>
    <property type="evidence" value="ECO:0007669"/>
    <property type="project" value="UniProtKB-UniRule"/>
</dbReference>
<accession>A0A1T4MRD1</accession>
<dbReference type="Gene3D" id="1.20.58.760">
    <property type="entry name" value="Peptidase M41"/>
    <property type="match status" value="1"/>
</dbReference>
<comment type="subcellular location">
    <subcellularLocation>
        <location evidence="14">Cell membrane</location>
        <topology evidence="14">Multi-pass membrane protein</topology>
        <orientation evidence="14">Cytoplasmic side</orientation>
    </subcellularLocation>
    <subcellularLocation>
        <location evidence="1">Membrane</location>
    </subcellularLocation>
</comment>
<feature type="binding site" evidence="14">
    <location>
        <begin position="299"/>
        <end position="306"/>
    </location>
    <ligand>
        <name>ATP</name>
        <dbReference type="ChEBI" id="CHEBI:30616"/>
    </ligand>
</feature>
<feature type="transmembrane region" description="Helical" evidence="14">
    <location>
        <begin position="76"/>
        <end position="97"/>
    </location>
</feature>
<feature type="binding site" evidence="14">
    <location>
        <position position="521"/>
    </location>
    <ligand>
        <name>Zn(2+)</name>
        <dbReference type="ChEBI" id="CHEBI:29105"/>
        <note>catalytic</note>
    </ligand>
</feature>
<name>A0A1T4MRD1_9SPIR</name>
<comment type="function">
    <text evidence="14">Acts as a processive, ATP-dependent zinc metallopeptidase for both cytoplasmic and membrane proteins. Plays a role in the quality control of integral membrane proteins.</text>
</comment>
<keyword evidence="12 14" id="KW-0472">Membrane</keyword>
<dbReference type="GO" id="GO:0005886">
    <property type="term" value="C:plasma membrane"/>
    <property type="evidence" value="ECO:0007669"/>
    <property type="project" value="UniProtKB-SubCell"/>
</dbReference>
<dbReference type="SUPFAM" id="SSF52540">
    <property type="entry name" value="P-loop containing nucleoside triphosphate hydrolases"/>
    <property type="match status" value="1"/>
</dbReference>
<sequence>MSDDQKNEQDKPSFVPEPKEKKDENKQKKNSEKKPADKNNENKQNPQDFDPYSFFKLSIDEPEDGGKNGGKKPSRFPFFTMLAVTVLALAFINMFLLPKADNTIPFSEFRNLVEDGTIVYVEMGENSFTGYGVPVAENTTSAQSDTSDSVLKSPQLPWNKIRRVQTENRKVYRTTGVLMQDFVSLLNEKHVEYKFIIKQTNWFVQLLLNFAFPIGILLLMYFFIFRKMGSGMGGMGSIFGAGGSRAKTVEEGKVKTRFSDVAGVDEAKEELVEVVDFLKEPKKYTDIGGKIPKGVLLVGPPGTGKTLLARAVAGEAGVPFFSISGSDFVEMFVGVGASRVRDLFRQAREKAPCIIFIDEIDALGKSRMNGYGGGNDEREQTLNQLLVEMDGFDNEKGLIILAATNRADILDPALLRPGRFDRQVPVEKPDVKGREDILRIHSKNVKIDKDVDFVSVAHGTVGFAGADLANVVNEAALMAVRNGRKKVTMEDFNEAIDKVSIGLKKKSRKDNKKEMRLVSVHETGHALVAAFTPDFAPVNKITVVPRSHGVGGFTQYREEEEKNFMTRNDIINEVDSCLGGRAAEEVVLGDISTGASNDIARATDLVKRMITDFGMSSKFRNMTLGKGVLGHQGADPNIYREFSEETQRYVDEEIARVMNERYAHVVELMKEHKDLLEFIANRLLEIETMDGKEFYEIVKGEVHCRELAEQAKLNEENTTSTDEEK</sequence>
<evidence type="ECO:0000256" key="11">
    <source>
        <dbReference type="ARBA" id="ARBA00023049"/>
    </source>
</evidence>
<evidence type="ECO:0000256" key="2">
    <source>
        <dbReference type="ARBA" id="ARBA00010044"/>
    </source>
</evidence>
<dbReference type="FunFam" id="3.40.50.300:FF:000001">
    <property type="entry name" value="ATP-dependent zinc metalloprotease FtsH"/>
    <property type="match status" value="1"/>
</dbReference>
<feature type="compositionally biased region" description="Basic and acidic residues" evidence="16">
    <location>
        <begin position="1"/>
        <end position="41"/>
    </location>
</feature>
<dbReference type="GO" id="GO:0030163">
    <property type="term" value="P:protein catabolic process"/>
    <property type="evidence" value="ECO:0007669"/>
    <property type="project" value="UniProtKB-UniRule"/>
</dbReference>
<dbReference type="PANTHER" id="PTHR43655">
    <property type="entry name" value="ATP-DEPENDENT PROTEASE"/>
    <property type="match status" value="1"/>
</dbReference>
<dbReference type="PROSITE" id="PS00674">
    <property type="entry name" value="AAA"/>
    <property type="match status" value="1"/>
</dbReference>
<evidence type="ECO:0000256" key="16">
    <source>
        <dbReference type="SAM" id="MobiDB-lite"/>
    </source>
</evidence>
<dbReference type="SUPFAM" id="SSF140990">
    <property type="entry name" value="FtsH protease domain-like"/>
    <property type="match status" value="1"/>
</dbReference>
<evidence type="ECO:0000256" key="8">
    <source>
        <dbReference type="ARBA" id="ARBA00022833"/>
    </source>
</evidence>
<keyword evidence="3 14" id="KW-0645">Protease</keyword>
<dbReference type="InterPro" id="IPR041569">
    <property type="entry name" value="AAA_lid_3"/>
</dbReference>
<keyword evidence="18" id="KW-0131">Cell cycle</keyword>
<dbReference type="GO" id="GO:0004176">
    <property type="term" value="F:ATP-dependent peptidase activity"/>
    <property type="evidence" value="ECO:0007669"/>
    <property type="project" value="InterPro"/>
</dbReference>
<dbReference type="Pfam" id="PF17862">
    <property type="entry name" value="AAA_lid_3"/>
    <property type="match status" value="1"/>
</dbReference>
<dbReference type="Gene3D" id="1.10.8.60">
    <property type="match status" value="1"/>
</dbReference>
<evidence type="ECO:0000256" key="7">
    <source>
        <dbReference type="ARBA" id="ARBA00022801"/>
    </source>
</evidence>
<dbReference type="GO" id="GO:0008270">
    <property type="term" value="F:zinc ion binding"/>
    <property type="evidence" value="ECO:0007669"/>
    <property type="project" value="UniProtKB-UniRule"/>
</dbReference>
<feature type="active site" evidence="14">
    <location>
        <position position="522"/>
    </location>
</feature>
<evidence type="ECO:0000256" key="1">
    <source>
        <dbReference type="ARBA" id="ARBA00004370"/>
    </source>
</evidence>
<comment type="subunit">
    <text evidence="14">Homohexamer.</text>
</comment>
<dbReference type="OrthoDB" id="9809379at2"/>
<dbReference type="PANTHER" id="PTHR43655:SF2">
    <property type="entry name" value="AFG3 LIKE MATRIX AAA PEPTIDASE SUBUNIT 2, ISOFORM A"/>
    <property type="match status" value="1"/>
</dbReference>
<dbReference type="InterPro" id="IPR003593">
    <property type="entry name" value="AAA+_ATPase"/>
</dbReference>
<feature type="region of interest" description="Disordered" evidence="16">
    <location>
        <begin position="1"/>
        <end position="53"/>
    </location>
</feature>
<dbReference type="RefSeq" id="WP_078930707.1">
    <property type="nucleotide sequence ID" value="NZ_CAMCOW010000027.1"/>
</dbReference>
<evidence type="ECO:0000256" key="4">
    <source>
        <dbReference type="ARBA" id="ARBA00022692"/>
    </source>
</evidence>
<dbReference type="GO" id="GO:0006508">
    <property type="term" value="P:proteolysis"/>
    <property type="evidence" value="ECO:0007669"/>
    <property type="project" value="UniProtKB-KW"/>
</dbReference>
<feature type="binding site" evidence="14">
    <location>
        <position position="598"/>
    </location>
    <ligand>
        <name>Zn(2+)</name>
        <dbReference type="ChEBI" id="CHEBI:29105"/>
        <note>catalytic</note>
    </ligand>
</feature>
<dbReference type="Pfam" id="PF01434">
    <property type="entry name" value="Peptidase_M41"/>
    <property type="match status" value="1"/>
</dbReference>
<keyword evidence="18" id="KW-0132">Cell division</keyword>
<keyword evidence="5 14" id="KW-0479">Metal-binding</keyword>
<evidence type="ECO:0000256" key="13">
    <source>
        <dbReference type="ARBA" id="ARBA00061570"/>
    </source>
</evidence>
<comment type="similarity">
    <text evidence="15">Belongs to the AAA ATPase family.</text>
</comment>
<dbReference type="NCBIfam" id="TIGR01241">
    <property type="entry name" value="FtsH_fam"/>
    <property type="match status" value="1"/>
</dbReference>
<dbReference type="Proteomes" id="UP000190395">
    <property type="component" value="Unassembled WGS sequence"/>
</dbReference>
<dbReference type="InterPro" id="IPR037219">
    <property type="entry name" value="Peptidase_M41-like"/>
</dbReference>
<evidence type="ECO:0000256" key="10">
    <source>
        <dbReference type="ARBA" id="ARBA00022989"/>
    </source>
</evidence>
<dbReference type="AlphaFoldDB" id="A0A1T4MRD1"/>
<dbReference type="InterPro" id="IPR050928">
    <property type="entry name" value="ATP-dep_Zn_Metalloprotease"/>
</dbReference>
<gene>
    <name evidence="14" type="primary">ftsH</name>
    <name evidence="18" type="ORF">SAMN02745152_00961</name>
</gene>
<dbReference type="EC" id="3.4.24.-" evidence="14"/>
<evidence type="ECO:0000256" key="15">
    <source>
        <dbReference type="RuleBase" id="RU003651"/>
    </source>
</evidence>
<organism evidence="18 19">
    <name type="scientific">Treponema berlinense</name>
    <dbReference type="NCBI Taxonomy" id="225004"/>
    <lineage>
        <taxon>Bacteria</taxon>
        <taxon>Pseudomonadati</taxon>
        <taxon>Spirochaetota</taxon>
        <taxon>Spirochaetia</taxon>
        <taxon>Spirochaetales</taxon>
        <taxon>Treponemataceae</taxon>
        <taxon>Treponema</taxon>
    </lineage>
</organism>
<keyword evidence="6 14" id="KW-0547">Nucleotide-binding</keyword>
<keyword evidence="7 14" id="KW-0378">Hydrolase</keyword>
<keyword evidence="4 14" id="KW-0812">Transmembrane</keyword>
<evidence type="ECO:0000256" key="6">
    <source>
        <dbReference type="ARBA" id="ARBA00022741"/>
    </source>
</evidence>
<dbReference type="Pfam" id="PF00004">
    <property type="entry name" value="AAA"/>
    <property type="match status" value="1"/>
</dbReference>
<dbReference type="CDD" id="cd19501">
    <property type="entry name" value="RecA-like_FtsH"/>
    <property type="match status" value="1"/>
</dbReference>
<dbReference type="InterPro" id="IPR005936">
    <property type="entry name" value="FtsH"/>
</dbReference>
<feature type="binding site" evidence="14">
    <location>
        <position position="525"/>
    </location>
    <ligand>
        <name>Zn(2+)</name>
        <dbReference type="ChEBI" id="CHEBI:29105"/>
        <note>catalytic</note>
    </ligand>
</feature>
<dbReference type="InterPro" id="IPR027417">
    <property type="entry name" value="P-loop_NTPase"/>
</dbReference>
<keyword evidence="11 14" id="KW-0482">Metalloprotease</keyword>
<evidence type="ECO:0000259" key="17">
    <source>
        <dbReference type="SMART" id="SM00382"/>
    </source>
</evidence>
<dbReference type="SMART" id="SM00382">
    <property type="entry name" value="AAA"/>
    <property type="match status" value="1"/>
</dbReference>
<evidence type="ECO:0000256" key="5">
    <source>
        <dbReference type="ARBA" id="ARBA00022723"/>
    </source>
</evidence>
<dbReference type="HAMAP" id="MF_01458">
    <property type="entry name" value="FtsH"/>
    <property type="match status" value="1"/>
</dbReference>
<evidence type="ECO:0000256" key="12">
    <source>
        <dbReference type="ARBA" id="ARBA00023136"/>
    </source>
</evidence>
<dbReference type="GO" id="GO:0051301">
    <property type="term" value="P:cell division"/>
    <property type="evidence" value="ECO:0007669"/>
    <property type="project" value="UniProtKB-KW"/>
</dbReference>
<evidence type="ECO:0000313" key="19">
    <source>
        <dbReference type="Proteomes" id="UP000190395"/>
    </source>
</evidence>
<comment type="cofactor">
    <cofactor evidence="14">
        <name>Zn(2+)</name>
        <dbReference type="ChEBI" id="CHEBI:29105"/>
    </cofactor>
    <text evidence="14">Binds 1 zinc ion per subunit.</text>
</comment>
<dbReference type="GeneID" id="303367214"/>
<dbReference type="GO" id="GO:0016887">
    <property type="term" value="F:ATP hydrolysis activity"/>
    <property type="evidence" value="ECO:0007669"/>
    <property type="project" value="UniProtKB-UniRule"/>
</dbReference>